<evidence type="ECO:0000256" key="5">
    <source>
        <dbReference type="SAM" id="MobiDB-lite"/>
    </source>
</evidence>
<sequence length="226" mass="24354">MANSAQPGKPSSRSRITRGQGREALCRALPRVVARDGFDGVTFRSVAAEAGVTHGLASYHFGTRESMIHEALKWAVEHTLEATHLAAPTGEIEHFAADVPRALSERPEDAIFQFEVLLRALRSPDLREDVRKSYDDYVEAISKSLSALGVEGKAVARLVFAALDGLTLQQLLYEGTDRTEETLGALRQILSLLAHPSSGAPGVGLAAPHSADRPRPGTQELPSTRV</sequence>
<feature type="region of interest" description="Disordered" evidence="5">
    <location>
        <begin position="201"/>
        <end position="226"/>
    </location>
</feature>
<feature type="domain" description="HTH tetR-type" evidence="6">
    <location>
        <begin position="19"/>
        <end position="79"/>
    </location>
</feature>
<dbReference type="RefSeq" id="WP_114797154.1">
    <property type="nucleotide sequence ID" value="NZ_QQZY01000008.1"/>
</dbReference>
<evidence type="ECO:0000256" key="2">
    <source>
        <dbReference type="ARBA" id="ARBA00023125"/>
    </source>
</evidence>
<dbReference type="InterPro" id="IPR036271">
    <property type="entry name" value="Tet_transcr_reg_TetR-rel_C_sf"/>
</dbReference>
<reference evidence="7 8" key="1">
    <citation type="submission" date="2018-07" db="EMBL/GenBank/DDBJ databases">
        <title>High-quality-draft genome sequence of Gaiella occulta.</title>
        <authorList>
            <person name="Severino R."/>
            <person name="Froufe H.J.C."/>
            <person name="Rainey F.A."/>
            <person name="Barroso C."/>
            <person name="Albuquerque L."/>
            <person name="Lobo-Da-Cunha A."/>
            <person name="Da Costa M.S."/>
            <person name="Egas C."/>
        </authorList>
    </citation>
    <scope>NUCLEOTIDE SEQUENCE [LARGE SCALE GENOMIC DNA]</scope>
    <source>
        <strain evidence="7 8">F2-233</strain>
    </source>
</reference>
<gene>
    <name evidence="7" type="ORF">Gocc_2759</name>
</gene>
<feature type="compositionally biased region" description="Polar residues" evidence="5">
    <location>
        <begin position="1"/>
        <end position="14"/>
    </location>
</feature>
<dbReference type="GO" id="GO:0003700">
    <property type="term" value="F:DNA-binding transcription factor activity"/>
    <property type="evidence" value="ECO:0007669"/>
    <property type="project" value="TreeGrafter"/>
</dbReference>
<dbReference type="AlphaFoldDB" id="A0A7M2YW14"/>
<dbReference type="InterPro" id="IPR009057">
    <property type="entry name" value="Homeodomain-like_sf"/>
</dbReference>
<feature type="region of interest" description="Disordered" evidence="5">
    <location>
        <begin position="1"/>
        <end position="20"/>
    </location>
</feature>
<dbReference type="Pfam" id="PF17940">
    <property type="entry name" value="TetR_C_31"/>
    <property type="match status" value="1"/>
</dbReference>
<keyword evidence="8" id="KW-1185">Reference proteome</keyword>
<dbReference type="PANTHER" id="PTHR30055">
    <property type="entry name" value="HTH-TYPE TRANSCRIPTIONAL REGULATOR RUTR"/>
    <property type="match status" value="1"/>
</dbReference>
<reference evidence="8" key="2">
    <citation type="journal article" date="2019" name="MicrobiologyOpen">
        <title>High-quality draft genome sequence of Gaiella occulta isolated from a 150 meter deep mineral water borehole and comparison with the genome sequences of other deep-branching lineages of the phylum Actinobacteria.</title>
        <authorList>
            <person name="Severino R."/>
            <person name="Froufe H.J.C."/>
            <person name="Barroso C."/>
            <person name="Albuquerque L."/>
            <person name="Lobo-da-Cunha A."/>
            <person name="da Costa M.S."/>
            <person name="Egas C."/>
        </authorList>
    </citation>
    <scope>NUCLEOTIDE SEQUENCE [LARGE SCALE GENOMIC DNA]</scope>
    <source>
        <strain evidence="8">F2-233</strain>
    </source>
</reference>
<keyword evidence="3" id="KW-0804">Transcription</keyword>
<dbReference type="EMBL" id="QQZY01000008">
    <property type="protein sequence ID" value="RDI73618.1"/>
    <property type="molecule type" value="Genomic_DNA"/>
</dbReference>
<dbReference type="PANTHER" id="PTHR30055:SF234">
    <property type="entry name" value="HTH-TYPE TRANSCRIPTIONAL REGULATOR BETI"/>
    <property type="match status" value="1"/>
</dbReference>
<dbReference type="SUPFAM" id="SSF48498">
    <property type="entry name" value="Tetracyclin repressor-like, C-terminal domain"/>
    <property type="match status" value="1"/>
</dbReference>
<dbReference type="InterPro" id="IPR001647">
    <property type="entry name" value="HTH_TetR"/>
</dbReference>
<evidence type="ECO:0000313" key="7">
    <source>
        <dbReference type="EMBL" id="RDI73618.1"/>
    </source>
</evidence>
<evidence type="ECO:0000256" key="4">
    <source>
        <dbReference type="PROSITE-ProRule" id="PRU00335"/>
    </source>
</evidence>
<dbReference type="PROSITE" id="PS50977">
    <property type="entry name" value="HTH_TETR_2"/>
    <property type="match status" value="1"/>
</dbReference>
<keyword evidence="1" id="KW-0805">Transcription regulation</keyword>
<evidence type="ECO:0000256" key="1">
    <source>
        <dbReference type="ARBA" id="ARBA00023015"/>
    </source>
</evidence>
<dbReference type="Pfam" id="PF00440">
    <property type="entry name" value="TetR_N"/>
    <property type="match status" value="1"/>
</dbReference>
<dbReference type="Gene3D" id="1.10.357.10">
    <property type="entry name" value="Tetracycline Repressor, domain 2"/>
    <property type="match status" value="1"/>
</dbReference>
<dbReference type="SUPFAM" id="SSF46689">
    <property type="entry name" value="Homeodomain-like"/>
    <property type="match status" value="1"/>
</dbReference>
<feature type="DNA-binding region" description="H-T-H motif" evidence="4">
    <location>
        <begin position="42"/>
        <end position="61"/>
    </location>
</feature>
<comment type="caution">
    <text evidence="7">The sequence shown here is derived from an EMBL/GenBank/DDBJ whole genome shotgun (WGS) entry which is preliminary data.</text>
</comment>
<dbReference type="GO" id="GO:0000976">
    <property type="term" value="F:transcription cis-regulatory region binding"/>
    <property type="evidence" value="ECO:0007669"/>
    <property type="project" value="TreeGrafter"/>
</dbReference>
<evidence type="ECO:0000259" key="6">
    <source>
        <dbReference type="PROSITE" id="PS50977"/>
    </source>
</evidence>
<accession>A0A7M2YW14</accession>
<name>A0A7M2YW14_9ACTN</name>
<evidence type="ECO:0000313" key="8">
    <source>
        <dbReference type="Proteomes" id="UP000254134"/>
    </source>
</evidence>
<proteinExistence type="predicted"/>
<organism evidence="7 8">
    <name type="scientific">Gaiella occulta</name>
    <dbReference type="NCBI Taxonomy" id="1002870"/>
    <lineage>
        <taxon>Bacteria</taxon>
        <taxon>Bacillati</taxon>
        <taxon>Actinomycetota</taxon>
        <taxon>Thermoleophilia</taxon>
        <taxon>Gaiellales</taxon>
        <taxon>Gaiellaceae</taxon>
        <taxon>Gaiella</taxon>
    </lineage>
</organism>
<evidence type="ECO:0000256" key="3">
    <source>
        <dbReference type="ARBA" id="ARBA00023163"/>
    </source>
</evidence>
<protein>
    <submittedName>
        <fullName evidence="7">Bacterial regulatory protein, tetR family</fullName>
    </submittedName>
</protein>
<dbReference type="Proteomes" id="UP000254134">
    <property type="component" value="Unassembled WGS sequence"/>
</dbReference>
<dbReference type="InterPro" id="IPR050109">
    <property type="entry name" value="HTH-type_TetR-like_transc_reg"/>
</dbReference>
<keyword evidence="2 4" id="KW-0238">DNA-binding</keyword>
<dbReference type="InterPro" id="IPR041583">
    <property type="entry name" value="TetR_C_31"/>
</dbReference>